<evidence type="ECO:0000256" key="1">
    <source>
        <dbReference type="ARBA" id="ARBA00022737"/>
    </source>
</evidence>
<reference evidence="4" key="1">
    <citation type="submission" date="2023-07" db="EMBL/GenBank/DDBJ databases">
        <authorList>
            <consortium name="CYATHOMIX"/>
        </authorList>
    </citation>
    <scope>NUCLEOTIDE SEQUENCE</scope>
    <source>
        <strain evidence="4">N/A</strain>
    </source>
</reference>
<keyword evidence="1" id="KW-0677">Repeat</keyword>
<feature type="domain" description="MULE transposase" evidence="3">
    <location>
        <begin position="279"/>
        <end position="362"/>
    </location>
</feature>
<comment type="caution">
    <text evidence="4">The sequence shown here is derived from an EMBL/GenBank/DDBJ whole genome shotgun (WGS) entry which is preliminary data.</text>
</comment>
<feature type="region of interest" description="Disordered" evidence="2">
    <location>
        <begin position="1"/>
        <end position="72"/>
    </location>
</feature>
<sequence length="549" mass="62167">MHDELDDCTGPPGPAGPPGPPGPPGEPGEDGLPGPPGPKGPRGPDGDRGPMGSPGKPGPPGSSGPPGERGICPKKNNTFDVYRCIRCQSQGSYVKIKVVGNEFQENPCSIGHICPSQTVAFDANIRKFYEEMQSIRGDSNSSGMRVKQIWYKGLREREESRTESDEAVHDGVVSEYYGIGFEMRKRQIARYLAIHKDKRATMANVPSDLQCLCDGTLFLQEQSERFHIYFSERTIQLNLFWFDEQQKTAYCFQKACSVGLNVLVADGVHSAQPKELARSGQLYSVHGVCGNGVEVPLVYAITTKKTTAIYKKIFEKLKALLQSFGAREDLRIVLDFEKSSINAAKRTFAGAQLEGCSFHMAQAWNRRKDKLGLRQYLCGRQSLFTSEGLVFLPKRLRARVRALEGPPVPRGHDAYRKCARFLRYLRNTWLSGMYKNLWCKWKKFEMRTTNLAEAFHSSLQKIQNCDHPPLGTLIQVLKDLDLEAKCALYRAERMPLERKRLRRRDVLRREKITAEMTSFDHRLRMGRLRNHQVEKYCIRMARFVSNKSI</sequence>
<protein>
    <recommendedName>
        <fullName evidence="3">MULE transposase domain-containing protein</fullName>
    </recommendedName>
</protein>
<evidence type="ECO:0000259" key="3">
    <source>
        <dbReference type="Pfam" id="PF10551"/>
    </source>
</evidence>
<feature type="compositionally biased region" description="Pro residues" evidence="2">
    <location>
        <begin position="11"/>
        <end position="26"/>
    </location>
</feature>
<accession>A0AA36H5U4</accession>
<proteinExistence type="predicted"/>
<dbReference type="EMBL" id="CATQJL010000305">
    <property type="protein sequence ID" value="CAJ0604614.1"/>
    <property type="molecule type" value="Genomic_DNA"/>
</dbReference>
<evidence type="ECO:0000256" key="2">
    <source>
        <dbReference type="SAM" id="MobiDB-lite"/>
    </source>
</evidence>
<dbReference type="AlphaFoldDB" id="A0AA36H5U4"/>
<dbReference type="InterPro" id="IPR008160">
    <property type="entry name" value="Collagen"/>
</dbReference>
<dbReference type="Pfam" id="PF10551">
    <property type="entry name" value="MULE"/>
    <property type="match status" value="1"/>
</dbReference>
<dbReference type="PANTHER" id="PTHR24637">
    <property type="entry name" value="COLLAGEN"/>
    <property type="match status" value="1"/>
</dbReference>
<dbReference type="PANTHER" id="PTHR24637:SF262">
    <property type="entry name" value="CUTICLE COLLAGEN 34-RELATED"/>
    <property type="match status" value="1"/>
</dbReference>
<evidence type="ECO:0000313" key="5">
    <source>
        <dbReference type="Proteomes" id="UP001176961"/>
    </source>
</evidence>
<evidence type="ECO:0000313" key="4">
    <source>
        <dbReference type="EMBL" id="CAJ0604614.1"/>
    </source>
</evidence>
<name>A0AA36H5U4_CYLNA</name>
<dbReference type="InterPro" id="IPR018289">
    <property type="entry name" value="MULE_transposase_dom"/>
</dbReference>
<keyword evidence="5" id="KW-1185">Reference proteome</keyword>
<dbReference type="Pfam" id="PF01391">
    <property type="entry name" value="Collagen"/>
    <property type="match status" value="1"/>
</dbReference>
<organism evidence="4 5">
    <name type="scientific">Cylicocyclus nassatus</name>
    <name type="common">Nematode worm</name>
    <dbReference type="NCBI Taxonomy" id="53992"/>
    <lineage>
        <taxon>Eukaryota</taxon>
        <taxon>Metazoa</taxon>
        <taxon>Ecdysozoa</taxon>
        <taxon>Nematoda</taxon>
        <taxon>Chromadorea</taxon>
        <taxon>Rhabditida</taxon>
        <taxon>Rhabditina</taxon>
        <taxon>Rhabditomorpha</taxon>
        <taxon>Strongyloidea</taxon>
        <taxon>Strongylidae</taxon>
        <taxon>Cylicocyclus</taxon>
    </lineage>
</organism>
<gene>
    <name evidence="4" type="ORF">CYNAS_LOCUS16597</name>
</gene>
<dbReference type="Proteomes" id="UP001176961">
    <property type="component" value="Unassembled WGS sequence"/>
</dbReference>